<protein>
    <recommendedName>
        <fullName evidence="5">Coiled-coil domain containing 175</fullName>
    </recommendedName>
</protein>
<gene>
    <name evidence="3" type="primary">CCDC175</name>
</gene>
<sequence>MDDSLCPLSLGSSVAIEVLEKLFKVEKALKNETFEFNQEAKTTLEEIAEAVKKLECMRKTTIDLLEIESIEASRLRFLLIHLPGNISKEIEDAVIAARVTNAEEINSLNNAIETVNFEMELLNERLTNLEKMNIELWEEQEELADDHQKAVLMVNMKMKERAENDTSTKEIYDKKKVDEEKIDHYQDLLHTINTELTEERDIFVTKKESLEKKIAELKQLKDDEIKCTLKKKRQLSQMVTEIAKIKEEFKRRQGAMKEQDVARDELEEGLKRLQKELQIQLKQPEQLVTKRTDYDNALVDLVESSKMKQKDLIDKIRQATEKFSKIKARHTDLKGKNKILNGHLKAAQLEEHEYYIKERNSRDLVDKIELLIAEKKALLSKKLMDTEALEEAIENLKHLYRTTIESYRKQIAFLKGNWMSESQKSIKNQWKVINFQKEHERWRKTEHDDVEELIKRVEYIEQKRAEIYEEGIFCDETIFKHEEKIEELSEAVKEEEEIFSQIEHGVTEELKVIEDEYIIETEQTKVREDEWDEYFPKLKAVKDEYEENIKEFESLKSEISAQTREHLSLERGIDLMRKETITYQKEREHIKNLLKKGRNKEFAFMRNHLDSMYTSEKNIYEVEQHLKLLVLENYRLKKAIRLVKEDINYLTKEGQGYKFTVKKLETEVQNLRDVFLNMWKETLKEVKKFKEKNMITLDETEKLIRYLYLREERLKVICGWLRRNADNLEYIIDYKESTTIIDIVKTDEGKKKKKSSQTGKKKKSADPKKRK</sequence>
<keyword evidence="4" id="KW-1185">Reference proteome</keyword>
<dbReference type="PANTHER" id="PTHR35347:SF1">
    <property type="entry name" value="COILED-COIL DOMAIN-CONTAINING PROTEIN 175"/>
    <property type="match status" value="1"/>
</dbReference>
<evidence type="ECO:0000256" key="1">
    <source>
        <dbReference type="SAM" id="Coils"/>
    </source>
</evidence>
<feature type="coiled-coil region" evidence="1">
    <location>
        <begin position="256"/>
        <end position="283"/>
    </location>
</feature>
<feature type="coiled-coil region" evidence="1">
    <location>
        <begin position="450"/>
        <end position="498"/>
    </location>
</feature>
<evidence type="ECO:0008006" key="5">
    <source>
        <dbReference type="Google" id="ProtNLM"/>
    </source>
</evidence>
<feature type="coiled-coil region" evidence="1">
    <location>
        <begin position="105"/>
        <end position="132"/>
    </location>
</feature>
<evidence type="ECO:0000313" key="3">
    <source>
        <dbReference type="Ensembl" id="ENSSHAP00000012191.2"/>
    </source>
</evidence>
<organism evidence="3 4">
    <name type="scientific">Sarcophilus harrisii</name>
    <name type="common">Tasmanian devil</name>
    <name type="synonym">Sarcophilus laniarius</name>
    <dbReference type="NCBI Taxonomy" id="9305"/>
    <lineage>
        <taxon>Eukaryota</taxon>
        <taxon>Metazoa</taxon>
        <taxon>Chordata</taxon>
        <taxon>Craniata</taxon>
        <taxon>Vertebrata</taxon>
        <taxon>Euteleostomi</taxon>
        <taxon>Mammalia</taxon>
        <taxon>Metatheria</taxon>
        <taxon>Dasyuromorphia</taxon>
        <taxon>Dasyuridae</taxon>
        <taxon>Sarcophilus</taxon>
    </lineage>
</organism>
<dbReference type="PANTHER" id="PTHR35347">
    <property type="entry name" value="COILED-COIL DOMAIN-CONTAINING PROTEIN 175"/>
    <property type="match status" value="1"/>
</dbReference>
<name>G3W9T6_SARHA</name>
<dbReference type="Ensembl" id="ENSSHAT00000012289.2">
    <property type="protein sequence ID" value="ENSSHAP00000012191.2"/>
    <property type="gene ID" value="ENSSHAG00000010446.2"/>
</dbReference>
<dbReference type="FunCoup" id="G3W9T6">
    <property type="interactions" value="5"/>
</dbReference>
<evidence type="ECO:0000256" key="2">
    <source>
        <dbReference type="SAM" id="MobiDB-lite"/>
    </source>
</evidence>
<dbReference type="GeneTree" id="ENSGT00390000001277"/>
<accession>G3W9T6</accession>
<evidence type="ECO:0000313" key="4">
    <source>
        <dbReference type="Proteomes" id="UP000007648"/>
    </source>
</evidence>
<proteinExistence type="predicted"/>
<dbReference type="eggNOG" id="ENOG502RXX0">
    <property type="taxonomic scope" value="Eukaryota"/>
</dbReference>
<reference evidence="3" key="3">
    <citation type="submission" date="2025-09" db="UniProtKB">
        <authorList>
            <consortium name="Ensembl"/>
        </authorList>
    </citation>
    <scope>IDENTIFICATION</scope>
</reference>
<reference evidence="3 4" key="1">
    <citation type="journal article" date="2011" name="Proc. Natl. Acad. Sci. U.S.A.">
        <title>Genetic diversity and population structure of the endangered marsupial Sarcophilus harrisii (Tasmanian devil).</title>
        <authorList>
            <person name="Miller W."/>
            <person name="Hayes V.M."/>
            <person name="Ratan A."/>
            <person name="Petersen D.C."/>
            <person name="Wittekindt N.E."/>
            <person name="Miller J."/>
            <person name="Walenz B."/>
            <person name="Knight J."/>
            <person name="Qi J."/>
            <person name="Zhao F."/>
            <person name="Wang Q."/>
            <person name="Bedoya-Reina O.C."/>
            <person name="Katiyar N."/>
            <person name="Tomsho L.P."/>
            <person name="Kasson L.M."/>
            <person name="Hardie R.A."/>
            <person name="Woodbridge P."/>
            <person name="Tindall E.A."/>
            <person name="Bertelsen M.F."/>
            <person name="Dixon D."/>
            <person name="Pyecroft S."/>
            <person name="Helgen K.M."/>
            <person name="Lesk A.M."/>
            <person name="Pringle T.H."/>
            <person name="Patterson N."/>
            <person name="Zhang Y."/>
            <person name="Kreiss A."/>
            <person name="Woods G.M."/>
            <person name="Jones M.E."/>
            <person name="Schuster S.C."/>
        </authorList>
    </citation>
    <scope>NUCLEOTIDE SEQUENCE [LARGE SCALE GENOMIC DNA]</scope>
</reference>
<dbReference type="Proteomes" id="UP000007648">
    <property type="component" value="Unassembled WGS sequence"/>
</dbReference>
<reference evidence="3" key="2">
    <citation type="submission" date="2025-08" db="UniProtKB">
        <authorList>
            <consortium name="Ensembl"/>
        </authorList>
    </citation>
    <scope>IDENTIFICATION</scope>
</reference>
<dbReference type="InParanoid" id="G3W9T6"/>
<keyword evidence="1" id="KW-0175">Coiled coil</keyword>
<feature type="coiled-coil region" evidence="1">
    <location>
        <begin position="193"/>
        <end position="227"/>
    </location>
</feature>
<feature type="compositionally biased region" description="Basic residues" evidence="2">
    <location>
        <begin position="751"/>
        <end position="763"/>
    </location>
</feature>
<dbReference type="InterPro" id="IPR038834">
    <property type="entry name" value="CCDC175"/>
</dbReference>
<dbReference type="AlphaFoldDB" id="G3W9T6"/>
<feature type="coiled-coil region" evidence="1">
    <location>
        <begin position="538"/>
        <end position="565"/>
    </location>
</feature>
<dbReference type="HOGENOM" id="CLU_345791_0_0_1"/>
<feature type="region of interest" description="Disordered" evidence="2">
    <location>
        <begin position="748"/>
        <end position="771"/>
    </location>
</feature>